<dbReference type="SMART" id="SM00186">
    <property type="entry name" value="FBG"/>
    <property type="match status" value="1"/>
</dbReference>
<keyword evidence="3" id="KW-1185">Reference proteome</keyword>
<dbReference type="eggNOG" id="KOG2579">
    <property type="taxonomic scope" value="Eukaryota"/>
</dbReference>
<dbReference type="GO" id="GO:0005615">
    <property type="term" value="C:extracellular space"/>
    <property type="evidence" value="ECO:0000318"/>
    <property type="project" value="GO_Central"/>
</dbReference>
<dbReference type="InterPro" id="IPR014716">
    <property type="entry name" value="Fibrinogen_a/b/g_C_1"/>
</dbReference>
<reference evidence="2 3" key="1">
    <citation type="journal article" date="2007" name="Nature">
        <title>The medaka draft genome and insights into vertebrate genome evolution.</title>
        <authorList>
            <person name="Kasahara M."/>
            <person name="Naruse K."/>
            <person name="Sasaki S."/>
            <person name="Nakatani Y."/>
            <person name="Qu W."/>
            <person name="Ahsan B."/>
            <person name="Yamada T."/>
            <person name="Nagayasu Y."/>
            <person name="Doi K."/>
            <person name="Kasai Y."/>
            <person name="Jindo T."/>
            <person name="Kobayashi D."/>
            <person name="Shimada A."/>
            <person name="Toyoda A."/>
            <person name="Kuroki Y."/>
            <person name="Fujiyama A."/>
            <person name="Sasaki T."/>
            <person name="Shimizu A."/>
            <person name="Asakawa S."/>
            <person name="Shimizu N."/>
            <person name="Hashimoto S."/>
            <person name="Yang J."/>
            <person name="Lee Y."/>
            <person name="Matsushima K."/>
            <person name="Sugano S."/>
            <person name="Sakaizumi M."/>
            <person name="Narita T."/>
            <person name="Ohishi K."/>
            <person name="Haga S."/>
            <person name="Ohta F."/>
            <person name="Nomoto H."/>
            <person name="Nogata K."/>
            <person name="Morishita T."/>
            <person name="Endo T."/>
            <person name="Shin-I T."/>
            <person name="Takeda H."/>
            <person name="Morishita S."/>
            <person name="Kohara Y."/>
        </authorList>
    </citation>
    <scope>NUCLEOTIDE SEQUENCE [LARGE SCALE GENOMIC DNA]</scope>
    <source>
        <strain evidence="2 3">Hd-rR</strain>
    </source>
</reference>
<dbReference type="InterPro" id="IPR002181">
    <property type="entry name" value="Fibrinogen_a/b/g_C_dom"/>
</dbReference>
<organism evidence="2 3">
    <name type="scientific">Oryzias latipes</name>
    <name type="common">Japanese rice fish</name>
    <name type="synonym">Japanese killifish</name>
    <dbReference type="NCBI Taxonomy" id="8090"/>
    <lineage>
        <taxon>Eukaryota</taxon>
        <taxon>Metazoa</taxon>
        <taxon>Chordata</taxon>
        <taxon>Craniata</taxon>
        <taxon>Vertebrata</taxon>
        <taxon>Euteleostomi</taxon>
        <taxon>Actinopterygii</taxon>
        <taxon>Neopterygii</taxon>
        <taxon>Teleostei</taxon>
        <taxon>Neoteleostei</taxon>
        <taxon>Acanthomorphata</taxon>
        <taxon>Ovalentaria</taxon>
        <taxon>Atherinomorphae</taxon>
        <taxon>Beloniformes</taxon>
        <taxon>Adrianichthyidae</taxon>
        <taxon>Oryziinae</taxon>
        <taxon>Oryzias</taxon>
    </lineage>
</organism>
<feature type="domain" description="Fibrinogen C-terminal" evidence="1">
    <location>
        <begin position="72"/>
        <end position="171"/>
    </location>
</feature>
<proteinExistence type="predicted"/>
<protein>
    <recommendedName>
        <fullName evidence="1">Fibrinogen C-terminal domain-containing protein</fullName>
    </recommendedName>
</protein>
<dbReference type="AlphaFoldDB" id="H2MAJ3"/>
<dbReference type="PANTHER" id="PTHR19143">
    <property type="entry name" value="FIBRINOGEN/TENASCIN/ANGIOPOEITIN"/>
    <property type="match status" value="1"/>
</dbReference>
<reference evidence="2" key="3">
    <citation type="submission" date="2025-09" db="UniProtKB">
        <authorList>
            <consortium name="Ensembl"/>
        </authorList>
    </citation>
    <scope>IDENTIFICATION</scope>
    <source>
        <strain evidence="2">Hd-rR</strain>
    </source>
</reference>
<name>H2MAJ3_ORYLA</name>
<dbReference type="Bgee" id="ENSORLG00000024156">
    <property type="expression patterns" value="Expressed in sexually immature organism and 1 other cell type or tissue"/>
</dbReference>
<sequence>PPHIRSPESAYCEMGTNGIWTVIQKRTGGAVAFDREWAAYKNGFGFVSCIYNVSNSNLIGCCIKKTCFLSKGDAIQGAYHGIDQNGFGFSTFDRDNDGCDPCIFFCDIAARSCTDFDQGGWRYSKCGSASLNGEWHPKGANTGWLSGLHWLTWKRPVSYSARATRMMFTPM</sequence>
<dbReference type="GO" id="GO:0050776">
    <property type="term" value="P:regulation of immune response"/>
    <property type="evidence" value="ECO:0000318"/>
    <property type="project" value="GO_Central"/>
</dbReference>
<dbReference type="InterPro" id="IPR036056">
    <property type="entry name" value="Fibrinogen-like_C"/>
</dbReference>
<dbReference type="PANTHER" id="PTHR19143:SF263">
    <property type="entry name" value="FIBRINOGEN-LIKE PROTEIN 1"/>
    <property type="match status" value="1"/>
</dbReference>
<dbReference type="GO" id="GO:0050868">
    <property type="term" value="P:negative regulation of T cell activation"/>
    <property type="evidence" value="ECO:0000318"/>
    <property type="project" value="GO_Central"/>
</dbReference>
<dbReference type="PROSITE" id="PS51406">
    <property type="entry name" value="FIBRINOGEN_C_2"/>
    <property type="match status" value="2"/>
</dbReference>
<dbReference type="Ensembl" id="ENSORLT00000015549.2">
    <property type="protein sequence ID" value="ENSORLP00000015548.2"/>
    <property type="gene ID" value="ENSORLG00000024156.1"/>
</dbReference>
<dbReference type="Gene3D" id="3.90.215.10">
    <property type="entry name" value="Gamma Fibrinogen, chain A, domain 1"/>
    <property type="match status" value="2"/>
</dbReference>
<dbReference type="InterPro" id="IPR050373">
    <property type="entry name" value="Fibrinogen_C-term_domain"/>
</dbReference>
<dbReference type="SUPFAM" id="SSF56496">
    <property type="entry name" value="Fibrinogen C-terminal domain-like"/>
    <property type="match status" value="1"/>
</dbReference>
<dbReference type="Pfam" id="PF00147">
    <property type="entry name" value="Fibrinogen_C"/>
    <property type="match status" value="2"/>
</dbReference>
<evidence type="ECO:0000259" key="1">
    <source>
        <dbReference type="PROSITE" id="PS51406"/>
    </source>
</evidence>
<feature type="domain" description="Fibrinogen C-terminal" evidence="1">
    <location>
        <begin position="1"/>
        <end position="45"/>
    </location>
</feature>
<dbReference type="InParanoid" id="H2MAJ3"/>
<reference evidence="2" key="2">
    <citation type="submission" date="2025-08" db="UniProtKB">
        <authorList>
            <consortium name="Ensembl"/>
        </authorList>
    </citation>
    <scope>IDENTIFICATION</scope>
    <source>
        <strain evidence="2">Hd-rR</strain>
    </source>
</reference>
<evidence type="ECO:0000313" key="2">
    <source>
        <dbReference type="Ensembl" id="ENSORLP00000015548.2"/>
    </source>
</evidence>
<evidence type="ECO:0000313" key="3">
    <source>
        <dbReference type="Proteomes" id="UP000001038"/>
    </source>
</evidence>
<dbReference type="Proteomes" id="UP000001038">
    <property type="component" value="Chromosome 23"/>
</dbReference>
<accession>H2MAJ3</accession>